<dbReference type="PROSITE" id="PS51257">
    <property type="entry name" value="PROKAR_LIPOPROTEIN"/>
    <property type="match status" value="1"/>
</dbReference>
<feature type="domain" description="SLH" evidence="2">
    <location>
        <begin position="106"/>
        <end position="163"/>
    </location>
</feature>
<feature type="domain" description="SLH" evidence="2">
    <location>
        <begin position="164"/>
        <end position="227"/>
    </location>
</feature>
<keyword evidence="1" id="KW-0732">Signal</keyword>
<dbReference type="Proteomes" id="UP000248555">
    <property type="component" value="Unassembled WGS sequence"/>
</dbReference>
<feature type="chain" id="PRO_5016398220" evidence="1">
    <location>
        <begin position="25"/>
        <end position="432"/>
    </location>
</feature>
<proteinExistence type="predicted"/>
<evidence type="ECO:0000256" key="1">
    <source>
        <dbReference type="SAM" id="SignalP"/>
    </source>
</evidence>
<evidence type="ECO:0000313" key="3">
    <source>
        <dbReference type="EMBL" id="RAK16915.1"/>
    </source>
</evidence>
<dbReference type="RefSeq" id="WP_111646087.1">
    <property type="nucleotide sequence ID" value="NZ_QLMH01000015.1"/>
</dbReference>
<reference evidence="3 4" key="1">
    <citation type="submission" date="2018-06" db="EMBL/GenBank/DDBJ databases">
        <title>Genomic Encyclopedia of Type Strains, Phase III (KMG-III): the genomes of soil and plant-associated and newly described type strains.</title>
        <authorList>
            <person name="Whitman W."/>
        </authorList>
    </citation>
    <scope>NUCLEOTIDE SEQUENCE [LARGE SCALE GENOMIC DNA]</scope>
    <source>
        <strain evidence="3 4">CGMCC 1.8979</strain>
    </source>
</reference>
<dbReference type="OrthoDB" id="9813368at2"/>
<comment type="caution">
    <text evidence="3">The sequence shown here is derived from an EMBL/GenBank/DDBJ whole genome shotgun (WGS) entry which is preliminary data.</text>
</comment>
<dbReference type="AlphaFoldDB" id="A0A327YAU1"/>
<dbReference type="PROSITE" id="PS51272">
    <property type="entry name" value="SLH"/>
    <property type="match status" value="3"/>
</dbReference>
<keyword evidence="4" id="KW-1185">Reference proteome</keyword>
<evidence type="ECO:0000259" key="2">
    <source>
        <dbReference type="PROSITE" id="PS51272"/>
    </source>
</evidence>
<gene>
    <name evidence="3" type="ORF">B0I26_11551</name>
</gene>
<dbReference type="Pfam" id="PF00395">
    <property type="entry name" value="SLH"/>
    <property type="match status" value="3"/>
</dbReference>
<name>A0A327YAU1_9BACL</name>
<dbReference type="InterPro" id="IPR051465">
    <property type="entry name" value="Cell_Envelope_Struct_Comp"/>
</dbReference>
<evidence type="ECO:0000313" key="4">
    <source>
        <dbReference type="Proteomes" id="UP000248555"/>
    </source>
</evidence>
<feature type="domain" description="SLH" evidence="2">
    <location>
        <begin position="42"/>
        <end position="105"/>
    </location>
</feature>
<organism evidence="3 4">
    <name type="scientific">Paranoxybacillus vitaminiphilus</name>
    <dbReference type="NCBI Taxonomy" id="581036"/>
    <lineage>
        <taxon>Bacteria</taxon>
        <taxon>Bacillati</taxon>
        <taxon>Bacillota</taxon>
        <taxon>Bacilli</taxon>
        <taxon>Bacillales</taxon>
        <taxon>Anoxybacillaceae</taxon>
        <taxon>Paranoxybacillus</taxon>
    </lineage>
</organism>
<dbReference type="InterPro" id="IPR001119">
    <property type="entry name" value="SLH_dom"/>
</dbReference>
<dbReference type="PANTHER" id="PTHR43308:SF5">
    <property type="entry name" value="S-LAYER PROTEIN _ PEPTIDOGLYCAN ENDO-BETA-N-ACETYLGLUCOSAMINIDASE"/>
    <property type="match status" value="1"/>
</dbReference>
<accession>A0A327YAU1</accession>
<protein>
    <submittedName>
        <fullName evidence="3">S-layer family protein</fullName>
    </submittedName>
</protein>
<feature type="signal peptide" evidence="1">
    <location>
        <begin position="1"/>
        <end position="24"/>
    </location>
</feature>
<dbReference type="PANTHER" id="PTHR43308">
    <property type="entry name" value="OUTER MEMBRANE PROTEIN ALPHA-RELATED"/>
    <property type="match status" value="1"/>
</dbReference>
<dbReference type="EMBL" id="QLMH01000015">
    <property type="protein sequence ID" value="RAK16915.1"/>
    <property type="molecule type" value="Genomic_DNA"/>
</dbReference>
<sequence>MKKMVVALTSAALLMGCTAGTIKASNGEINQKSIVNATHQSKLMSFSDVSPSYWAYKEITYLLENDIAEALSGTKFAPNDNITRGHAARMLAKALKLDIHDPKYKDVDFPDVPKTHPDYGYIKAVVNEQIFKGQNDGEFGINNPLTRAQMAKVLVETFDLRGDYPMNFKDVGSEHWAYQYIDKLAASEVTNGYHDLTYKPNNLVTRAQMAAFVYRAIKGSPFDDPNIMNYFGGFGPYTQGQKIIKNGVLLFGEYGKYENYLPSDKLNPYINRQIYQVTKSLLDPNFYVTTQYEEVADFGKRVRIAFGRTAAGNAMGNYRFAYFLNEDRYMNYGKKPLKSFSDKPIIMLDIRSLWFDYNKMDKKTFTEPIYTQKLKDSLIALFPNGVDIYNFILAKYIEYHPNKELLETKRIGNIQLDILTSGHRLVVYFTYL</sequence>